<protein>
    <submittedName>
        <fullName evidence="4">Glycosyl hydrolases family 38 N-terminal domain-containing protein</fullName>
    </submittedName>
</protein>
<dbReference type="PANTHER" id="PTHR11607:SF3">
    <property type="entry name" value="LYSOSOMAL ALPHA-MANNOSIDASE"/>
    <property type="match status" value="1"/>
</dbReference>
<accession>A0AAD6WNI5</accession>
<keyword evidence="5" id="KW-1185">Reference proteome</keyword>
<dbReference type="AlphaFoldDB" id="A0AAD6WNI5"/>
<dbReference type="PANTHER" id="PTHR11607">
    <property type="entry name" value="ALPHA-MANNOSIDASE"/>
    <property type="match status" value="1"/>
</dbReference>
<dbReference type="InterPro" id="IPR037094">
    <property type="entry name" value="Glyco_hydro_38_cen_sf"/>
</dbReference>
<dbReference type="Gene3D" id="3.20.110.10">
    <property type="entry name" value="Glycoside hydrolase 38, N terminal domain"/>
    <property type="match status" value="1"/>
</dbReference>
<dbReference type="Pfam" id="PF09261">
    <property type="entry name" value="Alpha-mann_mid"/>
    <property type="match status" value="1"/>
</dbReference>
<evidence type="ECO:0000256" key="1">
    <source>
        <dbReference type="ARBA" id="ARBA00022801"/>
    </source>
</evidence>
<dbReference type="InterPro" id="IPR050843">
    <property type="entry name" value="Glycosyl_Hydrlase_38"/>
</dbReference>
<keyword evidence="1 4" id="KW-0378">Hydrolase</keyword>
<dbReference type="InterPro" id="IPR027291">
    <property type="entry name" value="Glyco_hydro_38_N_sf"/>
</dbReference>
<evidence type="ECO:0000313" key="5">
    <source>
        <dbReference type="Proteomes" id="UP001218188"/>
    </source>
</evidence>
<dbReference type="InterPro" id="IPR015341">
    <property type="entry name" value="Glyco_hydro_38_cen"/>
</dbReference>
<evidence type="ECO:0000256" key="2">
    <source>
        <dbReference type="ARBA" id="ARBA00023295"/>
    </source>
</evidence>
<comment type="caution">
    <text evidence="4">The sequence shown here is derived from an EMBL/GenBank/DDBJ whole genome shotgun (WGS) entry which is preliminary data.</text>
</comment>
<sequence>MDLATPILVAALPLATTMMVCPTTHNDWDWQMTFAGYYTCAFNGFGVHGILDNVVAILQSNNTDFRFSYAEVGFLRQYLTDDPVKAAAFNNTEQFSLLGGGITSPDNQVTHSEVFIRNYLTGREYLDSVNLTHTIFPVAWLPDDFGHSPQLPVLIEALGMKAIGLSRVPGSPQPPPCNATQTTAANICGNGTTFHWSGRDNSSVLTHFMPDTYFGITRFEPTDAHAGMTEFLSDYGDCVWPGGTVFAPQGGDWQFPDGDAVAGGYNWTGVPGPLNSSITGQLATFAEYYDTLMKTPTAIGNFTLFAENYWTGYFASRPQLKINHYEAAQLLLGAEVVGSILTVYNGTTPDMQASLNNKIAAGWDLLVPSTHHDFVAGTAPDSVYDHDCGTNCDTCNIPNPPPGGVLDSNGQLYMSYQTVGLARDAMSAALAQLSTTIQWTPQQNIVPVVVFNQLGLDLPNTAMVEMDDPTRGKVAYEVIVDGTAGPVQRSWNGKLLFQVPGMLSMAYKVVQLRALGTPAPPFPPQSINTSTFIFGNGAVNLTLVQAFGWAIGNLTIGNKSYVQLGAPANHIGIWQDDGNLYQFGMEYVDGDCGTGTFALHSSLTASGSATLLENGPVRWRFNATLSDTFGNLYSTQYDLVRGETLVRINTTGAAPQQPGGWSVLASFPMRTAEGATAFAMEYGTAYFWEDREPQKSWNGLTFRASHDFAQLITTQGGSAVAAVYHNGIPAWTINATTSTLHGVLLRNTPATGRGAFGTDSGTHSQYYTLDVLPQLAETGHPLRTSLYAHTSLRALPLDLTQPVSTLPQEAQLASITPLDSVLAVGKTKNNKLVLRIQRSNPADEDVNIELPWRFNQPIPPPPNPSIVNFKVIHFFPGQSRVDDPGGAAVVRRLGDYFRLKLGLDKEFATNPNIPVYAA</sequence>
<proteinExistence type="predicted"/>
<dbReference type="InterPro" id="IPR000602">
    <property type="entry name" value="Glyco_hydro_38_N"/>
</dbReference>
<dbReference type="SUPFAM" id="SSF88713">
    <property type="entry name" value="Glycoside hydrolase/deacetylase"/>
    <property type="match status" value="1"/>
</dbReference>
<dbReference type="GO" id="GO:0004559">
    <property type="term" value="F:alpha-mannosidase activity"/>
    <property type="evidence" value="ECO:0007669"/>
    <property type="project" value="InterPro"/>
</dbReference>
<dbReference type="SUPFAM" id="SSF88688">
    <property type="entry name" value="Families 57/38 glycoside transferase middle domain"/>
    <property type="match status" value="1"/>
</dbReference>
<name>A0AAD6WNI5_9AGAR</name>
<organism evidence="4 5">
    <name type="scientific">Mycena alexandri</name>
    <dbReference type="NCBI Taxonomy" id="1745969"/>
    <lineage>
        <taxon>Eukaryota</taxon>
        <taxon>Fungi</taxon>
        <taxon>Dikarya</taxon>
        <taxon>Basidiomycota</taxon>
        <taxon>Agaricomycotina</taxon>
        <taxon>Agaricomycetes</taxon>
        <taxon>Agaricomycetidae</taxon>
        <taxon>Agaricales</taxon>
        <taxon>Marasmiineae</taxon>
        <taxon>Mycenaceae</taxon>
        <taxon>Mycena</taxon>
    </lineage>
</organism>
<keyword evidence="2" id="KW-0326">Glycosidase</keyword>
<reference evidence="4" key="1">
    <citation type="submission" date="2023-03" db="EMBL/GenBank/DDBJ databases">
        <title>Massive genome expansion in bonnet fungi (Mycena s.s.) driven by repeated elements and novel gene families across ecological guilds.</title>
        <authorList>
            <consortium name="Lawrence Berkeley National Laboratory"/>
            <person name="Harder C.B."/>
            <person name="Miyauchi S."/>
            <person name="Viragh M."/>
            <person name="Kuo A."/>
            <person name="Thoen E."/>
            <person name="Andreopoulos B."/>
            <person name="Lu D."/>
            <person name="Skrede I."/>
            <person name="Drula E."/>
            <person name="Henrissat B."/>
            <person name="Morin E."/>
            <person name="Kohler A."/>
            <person name="Barry K."/>
            <person name="LaButti K."/>
            <person name="Morin E."/>
            <person name="Salamov A."/>
            <person name="Lipzen A."/>
            <person name="Mereny Z."/>
            <person name="Hegedus B."/>
            <person name="Baldrian P."/>
            <person name="Stursova M."/>
            <person name="Weitz H."/>
            <person name="Taylor A."/>
            <person name="Grigoriev I.V."/>
            <person name="Nagy L.G."/>
            <person name="Martin F."/>
            <person name="Kauserud H."/>
        </authorList>
    </citation>
    <scope>NUCLEOTIDE SEQUENCE</scope>
    <source>
        <strain evidence="4">CBHHK200</strain>
    </source>
</reference>
<dbReference type="Pfam" id="PF01074">
    <property type="entry name" value="Glyco_hydro_38N"/>
    <property type="match status" value="1"/>
</dbReference>
<evidence type="ECO:0000313" key="4">
    <source>
        <dbReference type="EMBL" id="KAJ7019282.1"/>
    </source>
</evidence>
<dbReference type="Proteomes" id="UP001218188">
    <property type="component" value="Unassembled WGS sequence"/>
</dbReference>
<evidence type="ECO:0000259" key="3">
    <source>
        <dbReference type="SMART" id="SM00872"/>
    </source>
</evidence>
<gene>
    <name evidence="4" type="ORF">C8F04DRAFT_1322380</name>
</gene>
<dbReference type="SMART" id="SM00872">
    <property type="entry name" value="Alpha-mann_mid"/>
    <property type="match status" value="1"/>
</dbReference>
<dbReference type="Gene3D" id="1.20.1270.50">
    <property type="entry name" value="Glycoside hydrolase family 38, central domain"/>
    <property type="match status" value="1"/>
</dbReference>
<dbReference type="InterPro" id="IPR028995">
    <property type="entry name" value="Glyco_hydro_57/38_cen_sf"/>
</dbReference>
<dbReference type="GO" id="GO:0006013">
    <property type="term" value="P:mannose metabolic process"/>
    <property type="evidence" value="ECO:0007669"/>
    <property type="project" value="InterPro"/>
</dbReference>
<feature type="domain" description="Glycoside hydrolase family 38 central" evidence="3">
    <location>
        <begin position="308"/>
        <end position="392"/>
    </location>
</feature>
<dbReference type="InterPro" id="IPR011330">
    <property type="entry name" value="Glyco_hydro/deAcase_b/a-brl"/>
</dbReference>
<dbReference type="EMBL" id="JARJCM010000299">
    <property type="protein sequence ID" value="KAJ7019282.1"/>
    <property type="molecule type" value="Genomic_DNA"/>
</dbReference>